<evidence type="ECO:0000256" key="14">
    <source>
        <dbReference type="ARBA" id="ARBA00048202"/>
    </source>
</evidence>
<dbReference type="InterPro" id="IPR034300">
    <property type="entry name" value="PNTB-like"/>
</dbReference>
<dbReference type="GO" id="GO:0005886">
    <property type="term" value="C:plasma membrane"/>
    <property type="evidence" value="ECO:0007669"/>
    <property type="project" value="UniProtKB-SubCell"/>
</dbReference>
<feature type="domain" description="NADP transhydrogenase beta-like" evidence="17">
    <location>
        <begin position="10"/>
        <end position="508"/>
    </location>
</feature>
<feature type="transmembrane region" description="Helical" evidence="16">
    <location>
        <begin position="165"/>
        <end position="188"/>
    </location>
</feature>
<dbReference type="EMBL" id="WWCJ01000001">
    <property type="protein sequence ID" value="MYN00579.1"/>
    <property type="molecule type" value="Genomic_DNA"/>
</dbReference>
<evidence type="ECO:0000259" key="17">
    <source>
        <dbReference type="Pfam" id="PF02233"/>
    </source>
</evidence>
<evidence type="ECO:0000256" key="10">
    <source>
        <dbReference type="ARBA" id="ARBA00022967"/>
    </source>
</evidence>
<keyword evidence="19" id="KW-1185">Reference proteome</keyword>
<feature type="transmembrane region" description="Helical" evidence="16">
    <location>
        <begin position="287"/>
        <end position="307"/>
    </location>
</feature>
<keyword evidence="11 16" id="KW-1133">Transmembrane helix</keyword>
<keyword evidence="6 15" id="KW-1003">Cell membrane</keyword>
<dbReference type="Gene3D" id="3.40.50.1220">
    <property type="entry name" value="TPP-binding domain"/>
    <property type="match status" value="1"/>
</dbReference>
<dbReference type="SUPFAM" id="SSF52467">
    <property type="entry name" value="DHS-like NAD/FAD-binding domain"/>
    <property type="match status" value="1"/>
</dbReference>
<accession>A0A6N9HAU3</accession>
<feature type="transmembrane region" description="Helical" evidence="16">
    <location>
        <begin position="234"/>
        <end position="256"/>
    </location>
</feature>
<evidence type="ECO:0000256" key="9">
    <source>
        <dbReference type="ARBA" id="ARBA00022857"/>
    </source>
</evidence>
<evidence type="ECO:0000256" key="7">
    <source>
        <dbReference type="ARBA" id="ARBA00022519"/>
    </source>
</evidence>
<reference evidence="18 19" key="1">
    <citation type="submission" date="2019-12" db="EMBL/GenBank/DDBJ databases">
        <title>Novel species isolated from a subtropical stream in China.</title>
        <authorList>
            <person name="Lu H."/>
        </authorList>
    </citation>
    <scope>NUCLEOTIDE SEQUENCE [LARGE SCALE GENOMIC DNA]</scope>
    <source>
        <strain evidence="18 19">DS3</strain>
    </source>
</reference>
<evidence type="ECO:0000256" key="12">
    <source>
        <dbReference type="ARBA" id="ARBA00023027"/>
    </source>
</evidence>
<comment type="caution">
    <text evidence="18">The sequence shown here is derived from an EMBL/GenBank/DDBJ whole genome shotgun (WGS) entry which is preliminary data.</text>
</comment>
<dbReference type="PANTHER" id="PTHR44758:SF1">
    <property type="entry name" value="NAD(P) TRANSHYDROGENASE SUBUNIT BETA"/>
    <property type="match status" value="1"/>
</dbReference>
<evidence type="ECO:0000256" key="6">
    <source>
        <dbReference type="ARBA" id="ARBA00022475"/>
    </source>
</evidence>
<proteinExistence type="inferred from homology"/>
<feature type="transmembrane region" description="Helical" evidence="16">
    <location>
        <begin position="124"/>
        <end position="145"/>
    </location>
</feature>
<gene>
    <name evidence="18" type="ORF">GTP41_00545</name>
</gene>
<comment type="subcellular location">
    <subcellularLocation>
        <location evidence="2">Cell inner membrane</location>
        <topology evidence="2">Multi-pass membrane protein</topology>
    </subcellularLocation>
</comment>
<keyword evidence="7 15" id="KW-0997">Cell inner membrane</keyword>
<dbReference type="Pfam" id="PF02233">
    <property type="entry name" value="PNTB"/>
    <property type="match status" value="1"/>
</dbReference>
<evidence type="ECO:0000256" key="2">
    <source>
        <dbReference type="ARBA" id="ARBA00004429"/>
    </source>
</evidence>
<keyword evidence="12 15" id="KW-0520">NAD</keyword>
<evidence type="ECO:0000256" key="11">
    <source>
        <dbReference type="ARBA" id="ARBA00022989"/>
    </source>
</evidence>
<comment type="function">
    <text evidence="1 15">The transhydrogenation between NADH and NADP is coupled to respiration and ATP hydrolysis and functions as a proton pump across the membrane.</text>
</comment>
<evidence type="ECO:0000313" key="18">
    <source>
        <dbReference type="EMBL" id="MYN00579.1"/>
    </source>
</evidence>
<organism evidence="18 19">
    <name type="scientific">Pseudoduganella guangdongensis</name>
    <dbReference type="NCBI Taxonomy" id="2692179"/>
    <lineage>
        <taxon>Bacteria</taxon>
        <taxon>Pseudomonadati</taxon>
        <taxon>Pseudomonadota</taxon>
        <taxon>Betaproteobacteria</taxon>
        <taxon>Burkholderiales</taxon>
        <taxon>Oxalobacteraceae</taxon>
        <taxon>Telluria group</taxon>
        <taxon>Pseudoduganella</taxon>
    </lineage>
</organism>
<keyword evidence="13 15" id="KW-0472">Membrane</keyword>
<evidence type="ECO:0000256" key="3">
    <source>
        <dbReference type="ARBA" id="ARBA00007919"/>
    </source>
</evidence>
<dbReference type="GO" id="GO:0008750">
    <property type="term" value="F:proton-translocating NAD(P)+ transhydrogenase activity"/>
    <property type="evidence" value="ECO:0007669"/>
    <property type="project" value="UniProtKB-EC"/>
</dbReference>
<keyword evidence="9 15" id="KW-0521">NADP</keyword>
<evidence type="ECO:0000256" key="1">
    <source>
        <dbReference type="ARBA" id="ARBA00003943"/>
    </source>
</evidence>
<feature type="transmembrane region" description="Helical" evidence="16">
    <location>
        <begin position="263"/>
        <end position="281"/>
    </location>
</feature>
<dbReference type="PANTHER" id="PTHR44758">
    <property type="entry name" value="NAD(P) TRANSHYDROGENASE SUBUNIT BETA"/>
    <property type="match status" value="1"/>
</dbReference>
<evidence type="ECO:0000256" key="5">
    <source>
        <dbReference type="ARBA" id="ARBA00014581"/>
    </source>
</evidence>
<feature type="transmembrane region" description="Helical" evidence="16">
    <location>
        <begin position="6"/>
        <end position="27"/>
    </location>
</feature>
<protein>
    <recommendedName>
        <fullName evidence="5 15">NAD(P) transhydrogenase subunit beta</fullName>
        <ecNumber evidence="4 15">7.1.1.1</ecNumber>
    </recommendedName>
    <alternativeName>
        <fullName evidence="15">Nicotinamide nucleotide transhydrogenase subunit beta</fullName>
    </alternativeName>
</protein>
<dbReference type="AlphaFoldDB" id="A0A6N9HAU3"/>
<evidence type="ECO:0000256" key="8">
    <source>
        <dbReference type="ARBA" id="ARBA00022692"/>
    </source>
</evidence>
<comment type="catalytic activity">
    <reaction evidence="14 15">
        <text>NAD(+) + NADPH + H(+)(in) = NADH + NADP(+) + H(+)(out)</text>
        <dbReference type="Rhea" id="RHEA:47992"/>
        <dbReference type="ChEBI" id="CHEBI:15378"/>
        <dbReference type="ChEBI" id="CHEBI:57540"/>
        <dbReference type="ChEBI" id="CHEBI:57783"/>
        <dbReference type="ChEBI" id="CHEBI:57945"/>
        <dbReference type="ChEBI" id="CHEBI:58349"/>
        <dbReference type="EC" id="7.1.1.1"/>
    </reaction>
</comment>
<dbReference type="PIRSF" id="PIRSF000204">
    <property type="entry name" value="PNTB"/>
    <property type="match status" value="1"/>
</dbReference>
<dbReference type="GO" id="GO:0050661">
    <property type="term" value="F:NADP binding"/>
    <property type="evidence" value="ECO:0007669"/>
    <property type="project" value="InterPro"/>
</dbReference>
<name>A0A6N9HAU3_9BURK</name>
<feature type="transmembrane region" description="Helical" evidence="16">
    <location>
        <begin position="39"/>
        <end position="58"/>
    </location>
</feature>
<evidence type="ECO:0000313" key="19">
    <source>
        <dbReference type="Proteomes" id="UP000448575"/>
    </source>
</evidence>
<dbReference type="Proteomes" id="UP000448575">
    <property type="component" value="Unassembled WGS sequence"/>
</dbReference>
<dbReference type="InterPro" id="IPR012136">
    <property type="entry name" value="NADH_DH_b"/>
</dbReference>
<keyword evidence="10 15" id="KW-1278">Translocase</keyword>
<evidence type="ECO:0000256" key="4">
    <source>
        <dbReference type="ARBA" id="ARBA00012943"/>
    </source>
</evidence>
<comment type="similarity">
    <text evidence="3 15">Belongs to the PNT beta subunit family.</text>
</comment>
<dbReference type="EC" id="7.1.1.1" evidence="4 15"/>
<evidence type="ECO:0000256" key="15">
    <source>
        <dbReference type="PIRNR" id="PIRNR000204"/>
    </source>
</evidence>
<evidence type="ECO:0000256" key="13">
    <source>
        <dbReference type="ARBA" id="ARBA00023136"/>
    </source>
</evidence>
<keyword evidence="8 16" id="KW-0812">Transmembrane</keyword>
<dbReference type="FunFam" id="3.40.50.1220:FF:000002">
    <property type="entry name" value="NAD(P) transhydrogenase subunit beta"/>
    <property type="match status" value="1"/>
</dbReference>
<dbReference type="RefSeq" id="WP_161023602.1">
    <property type="nucleotide sequence ID" value="NZ_WWCJ01000001.1"/>
</dbReference>
<sequence length="511" mass="53368">MSFVTMNLVTMMYLIASVCFIQALKGLSSPATARRGNAFGKLGMAIAFVTTFALILRIKADLSQANQMAEMAVELARAQGMNAVAPKLGSGGLGLGLVALGVLVGGSIGAFLAKRVEMTKMPELVAAMHSLIGMAAVCIAIAAVAEPSAFGIAARGEALPLGNRIELFIGTFVGAITFSGSVIAFGKLAGKYKFRLFQGAPVVFSGQHMLNLLLALVMVGLGLVFVLKDGVAPAWTPFLLMTAIAFVLGVLIIIPIGGADMPVVVSMLNSYSGWAAAGIGFSLNNSMLIIAGSLVGSSGAILSYIMCKAMNRSFFNVILGGFGGDAAAAAGGGDQQQRNVKSGSSDDAVFLMQNAETVIIVPGYGLAVARAQHALKELVEKLTHQGVTVKYAIHPVAGRMPGHMNVLLAEAEVPYDQVFEMEDINSEFAQADVVLVLGANDVVNPAAKDPKSPIAGMPILEAYKAKTIIVNKRSMASGYAGLDNELFYMDKTMMVFGDAKKVLEDMVKAVE</sequence>
<feature type="transmembrane region" description="Helical" evidence="16">
    <location>
        <begin position="209"/>
        <end position="228"/>
    </location>
</feature>
<feature type="transmembrane region" description="Helical" evidence="16">
    <location>
        <begin position="91"/>
        <end position="112"/>
    </location>
</feature>
<dbReference type="InterPro" id="IPR029035">
    <property type="entry name" value="DHS-like_NAD/FAD-binding_dom"/>
</dbReference>
<evidence type="ECO:0000256" key="16">
    <source>
        <dbReference type="SAM" id="Phobius"/>
    </source>
</evidence>